<keyword evidence="2" id="KW-1003">Cell membrane</keyword>
<dbReference type="OrthoDB" id="7538558at2759"/>
<evidence type="ECO:0000256" key="4">
    <source>
        <dbReference type="ARBA" id="ARBA00022989"/>
    </source>
</evidence>
<evidence type="ECO:0000256" key="2">
    <source>
        <dbReference type="ARBA" id="ARBA00022475"/>
    </source>
</evidence>
<dbReference type="AlphaFoldDB" id="A0A158NLA3"/>
<accession>A0A158NLA3</accession>
<dbReference type="InterPro" id="IPR013604">
    <property type="entry name" value="7TM_chemorcpt"/>
</dbReference>
<gene>
    <name evidence="7" type="primary">105621453</name>
</gene>
<feature type="transmembrane region" description="Helical" evidence="6">
    <location>
        <begin position="67"/>
        <end position="87"/>
    </location>
</feature>
<reference evidence="7" key="2">
    <citation type="submission" date="2016-04" db="UniProtKB">
        <authorList>
            <consortium name="EnsemblMetazoa"/>
        </authorList>
    </citation>
    <scope>IDENTIFICATION</scope>
</reference>
<evidence type="ECO:0000256" key="6">
    <source>
        <dbReference type="SAM" id="Phobius"/>
    </source>
</evidence>
<proteinExistence type="predicted"/>
<dbReference type="EMBL" id="ADTU01019142">
    <property type="status" value="NOT_ANNOTATED_CDS"/>
    <property type="molecule type" value="Genomic_DNA"/>
</dbReference>
<feature type="transmembrane region" description="Helical" evidence="6">
    <location>
        <begin position="142"/>
        <end position="160"/>
    </location>
</feature>
<dbReference type="GO" id="GO:0050909">
    <property type="term" value="P:sensory perception of taste"/>
    <property type="evidence" value="ECO:0007669"/>
    <property type="project" value="InterPro"/>
</dbReference>
<organism evidence="7 8">
    <name type="scientific">Atta cephalotes</name>
    <name type="common">Leafcutter ant</name>
    <dbReference type="NCBI Taxonomy" id="12957"/>
    <lineage>
        <taxon>Eukaryota</taxon>
        <taxon>Metazoa</taxon>
        <taxon>Ecdysozoa</taxon>
        <taxon>Arthropoda</taxon>
        <taxon>Hexapoda</taxon>
        <taxon>Insecta</taxon>
        <taxon>Pterygota</taxon>
        <taxon>Neoptera</taxon>
        <taxon>Endopterygota</taxon>
        <taxon>Hymenoptera</taxon>
        <taxon>Apocrita</taxon>
        <taxon>Aculeata</taxon>
        <taxon>Formicoidea</taxon>
        <taxon>Formicidae</taxon>
        <taxon>Myrmicinae</taxon>
        <taxon>Atta</taxon>
    </lineage>
</organism>
<name>A0A158NLA3_ATTCE</name>
<dbReference type="Proteomes" id="UP000005205">
    <property type="component" value="Unassembled WGS sequence"/>
</dbReference>
<dbReference type="InParanoid" id="A0A158NLA3"/>
<keyword evidence="4 6" id="KW-1133">Transmembrane helix</keyword>
<evidence type="ECO:0008006" key="9">
    <source>
        <dbReference type="Google" id="ProtNLM"/>
    </source>
</evidence>
<sequence>MVDTIQNAFRSLILVAFILGLGNFRYPLSYWRFRLSVFYMIMVWSFYAFAFYVMIQKFSPINIFDNPLIFTSISTNILVTIISVTITGRKQQVQETKALVHKLTDLKRFMETREQIYQFLLQMSLRPLEFRGMDMFHFGYKFINKFFMWVLSVIVFILQMDTSPMSQLLKFNGINGTCLERNFNFSHFEMKHV</sequence>
<keyword evidence="8" id="KW-1185">Reference proteome</keyword>
<protein>
    <recommendedName>
        <fullName evidence="9">Gustatory receptor</fullName>
    </recommendedName>
</protein>
<keyword evidence="3 6" id="KW-0812">Transmembrane</keyword>
<evidence type="ECO:0000313" key="7">
    <source>
        <dbReference type="EnsemblMetazoa" id="XP_012058311.1"/>
    </source>
</evidence>
<evidence type="ECO:0000256" key="1">
    <source>
        <dbReference type="ARBA" id="ARBA00004651"/>
    </source>
</evidence>
<evidence type="ECO:0000313" key="8">
    <source>
        <dbReference type="Proteomes" id="UP000005205"/>
    </source>
</evidence>
<evidence type="ECO:0000256" key="5">
    <source>
        <dbReference type="ARBA" id="ARBA00023136"/>
    </source>
</evidence>
<reference evidence="8" key="1">
    <citation type="journal article" date="2011" name="PLoS Genet.">
        <title>The genome sequence of the leaf-cutter ant Atta cephalotes reveals insights into its obligate symbiotic lifestyle.</title>
        <authorList>
            <person name="Suen G."/>
            <person name="Teiling C."/>
            <person name="Li L."/>
            <person name="Holt C."/>
            <person name="Abouheif E."/>
            <person name="Bornberg-Bauer E."/>
            <person name="Bouffard P."/>
            <person name="Caldera E.J."/>
            <person name="Cash E."/>
            <person name="Cavanaugh A."/>
            <person name="Denas O."/>
            <person name="Elhaik E."/>
            <person name="Fave M.J."/>
            <person name="Gadau J."/>
            <person name="Gibson J.D."/>
            <person name="Graur D."/>
            <person name="Grubbs K.J."/>
            <person name="Hagen D.E."/>
            <person name="Harkins T.T."/>
            <person name="Helmkampf M."/>
            <person name="Hu H."/>
            <person name="Johnson B.R."/>
            <person name="Kim J."/>
            <person name="Marsh S.E."/>
            <person name="Moeller J.A."/>
            <person name="Munoz-Torres M.C."/>
            <person name="Murphy M.C."/>
            <person name="Naughton M.C."/>
            <person name="Nigam S."/>
            <person name="Overson R."/>
            <person name="Rajakumar R."/>
            <person name="Reese J.T."/>
            <person name="Scott J.J."/>
            <person name="Smith C.R."/>
            <person name="Tao S."/>
            <person name="Tsutsui N.D."/>
            <person name="Viljakainen L."/>
            <person name="Wissler L."/>
            <person name="Yandell M.D."/>
            <person name="Zimmer F."/>
            <person name="Taylor J."/>
            <person name="Slater S.C."/>
            <person name="Clifton S.W."/>
            <person name="Warren W.C."/>
            <person name="Elsik C.G."/>
            <person name="Smith C.D."/>
            <person name="Weinstock G.M."/>
            <person name="Gerardo N.M."/>
            <person name="Currie C.R."/>
        </authorList>
    </citation>
    <scope>NUCLEOTIDE SEQUENCE [LARGE SCALE GENOMIC DNA]</scope>
</reference>
<feature type="transmembrane region" description="Helical" evidence="6">
    <location>
        <begin position="36"/>
        <end position="55"/>
    </location>
</feature>
<keyword evidence="5 6" id="KW-0472">Membrane</keyword>
<dbReference type="EnsemblMetazoa" id="XM_012202921.1">
    <property type="protein sequence ID" value="XP_012058311.1"/>
    <property type="gene ID" value="LOC105621453"/>
</dbReference>
<evidence type="ECO:0000256" key="3">
    <source>
        <dbReference type="ARBA" id="ARBA00022692"/>
    </source>
</evidence>
<feature type="transmembrane region" description="Helical" evidence="6">
    <location>
        <begin position="6"/>
        <end position="24"/>
    </location>
</feature>
<dbReference type="KEGG" id="acep:105621453"/>
<dbReference type="GO" id="GO:0005886">
    <property type="term" value="C:plasma membrane"/>
    <property type="evidence" value="ECO:0007669"/>
    <property type="project" value="UniProtKB-SubCell"/>
</dbReference>
<dbReference type="Pfam" id="PF08395">
    <property type="entry name" value="7tm_7"/>
    <property type="match status" value="1"/>
</dbReference>
<comment type="subcellular location">
    <subcellularLocation>
        <location evidence="1">Cell membrane</location>
        <topology evidence="1">Multi-pass membrane protein</topology>
    </subcellularLocation>
</comment>
<dbReference type="EMBL" id="ADTU01019141">
    <property type="status" value="NOT_ANNOTATED_CDS"/>
    <property type="molecule type" value="Genomic_DNA"/>
</dbReference>